<dbReference type="AlphaFoldDB" id="A0AAD7YBF1"/>
<comment type="caution">
    <text evidence="8">The sequence shown here is derived from an EMBL/GenBank/DDBJ whole genome shotgun (WGS) entry which is preliminary data.</text>
</comment>
<dbReference type="PANTHER" id="PTHR24276">
    <property type="entry name" value="POLYSERASE-RELATED"/>
    <property type="match status" value="1"/>
</dbReference>
<keyword evidence="4" id="KW-0720">Serine protease</keyword>
<reference evidence="8" key="1">
    <citation type="submission" date="2023-03" db="EMBL/GenBank/DDBJ databases">
        <title>Chromosome-level genomes of two armyworms, Mythimna separata and Mythimna loreyi, provide insights into the biosynthesis and reception of sex pheromones.</title>
        <authorList>
            <person name="Zhao H."/>
        </authorList>
    </citation>
    <scope>NUCLEOTIDE SEQUENCE</scope>
    <source>
        <strain evidence="8">BeijingLab</strain>
        <tissue evidence="8">Pupa</tissue>
    </source>
</reference>
<evidence type="ECO:0000259" key="7">
    <source>
        <dbReference type="PROSITE" id="PS50240"/>
    </source>
</evidence>
<organism evidence="8 9">
    <name type="scientific">Mythimna separata</name>
    <name type="common">Oriental armyworm</name>
    <name type="synonym">Pseudaletia separata</name>
    <dbReference type="NCBI Taxonomy" id="271217"/>
    <lineage>
        <taxon>Eukaryota</taxon>
        <taxon>Metazoa</taxon>
        <taxon>Ecdysozoa</taxon>
        <taxon>Arthropoda</taxon>
        <taxon>Hexapoda</taxon>
        <taxon>Insecta</taxon>
        <taxon>Pterygota</taxon>
        <taxon>Neoptera</taxon>
        <taxon>Endopterygota</taxon>
        <taxon>Lepidoptera</taxon>
        <taxon>Glossata</taxon>
        <taxon>Ditrysia</taxon>
        <taxon>Noctuoidea</taxon>
        <taxon>Noctuidae</taxon>
        <taxon>Noctuinae</taxon>
        <taxon>Hadenini</taxon>
        <taxon>Mythimna</taxon>
    </lineage>
</organism>
<evidence type="ECO:0000256" key="6">
    <source>
        <dbReference type="SAM" id="SignalP"/>
    </source>
</evidence>
<dbReference type="InterPro" id="IPR043504">
    <property type="entry name" value="Peptidase_S1_PA_chymotrypsin"/>
</dbReference>
<evidence type="ECO:0000256" key="3">
    <source>
        <dbReference type="ARBA" id="ARBA00022801"/>
    </source>
</evidence>
<dbReference type="Proteomes" id="UP001231518">
    <property type="component" value="Chromosome 22"/>
</dbReference>
<dbReference type="PANTHER" id="PTHR24276:SF98">
    <property type="entry name" value="FI18310P1-RELATED"/>
    <property type="match status" value="1"/>
</dbReference>
<feature type="signal peptide" evidence="6">
    <location>
        <begin position="1"/>
        <end position="19"/>
    </location>
</feature>
<accession>A0AAD7YBF1</accession>
<evidence type="ECO:0000256" key="1">
    <source>
        <dbReference type="ARBA" id="ARBA00007664"/>
    </source>
</evidence>
<feature type="chain" id="PRO_5041952300" description="Peptidase S1 domain-containing protein" evidence="6">
    <location>
        <begin position="20"/>
        <end position="248"/>
    </location>
</feature>
<evidence type="ECO:0000256" key="2">
    <source>
        <dbReference type="ARBA" id="ARBA00022670"/>
    </source>
</evidence>
<dbReference type="InterPro" id="IPR001254">
    <property type="entry name" value="Trypsin_dom"/>
</dbReference>
<keyword evidence="9" id="KW-1185">Reference proteome</keyword>
<dbReference type="PRINTS" id="PR00722">
    <property type="entry name" value="CHYMOTRYPSIN"/>
</dbReference>
<evidence type="ECO:0000256" key="5">
    <source>
        <dbReference type="ARBA" id="ARBA00023157"/>
    </source>
</evidence>
<name>A0AAD7YBF1_MYTSE</name>
<dbReference type="PROSITE" id="PS00134">
    <property type="entry name" value="TRYPSIN_HIS"/>
    <property type="match status" value="1"/>
</dbReference>
<feature type="domain" description="Peptidase S1" evidence="7">
    <location>
        <begin position="25"/>
        <end position="239"/>
    </location>
</feature>
<dbReference type="EMBL" id="JARGEI010000024">
    <property type="protein sequence ID" value="KAJ8709220.1"/>
    <property type="molecule type" value="Genomic_DNA"/>
</dbReference>
<dbReference type="SUPFAM" id="SSF50494">
    <property type="entry name" value="Trypsin-like serine proteases"/>
    <property type="match status" value="1"/>
</dbReference>
<dbReference type="SMART" id="SM00020">
    <property type="entry name" value="Tryp_SPc"/>
    <property type="match status" value="1"/>
</dbReference>
<sequence length="248" mass="27271">MSTITYLCLSIILIHGTKPAEIQKAVGNADGFRPNVHKYLVKLYIDEFNSATLDYSHFVCSGSIIHKRWIISAAHCLSGDVTKIEILRQIGSKEKVLGFGIKYANHPDYIDSPEVDFYNDQNDLALVKTQKAIKLNKRIQPIALARFRAFGEQAIVAGYSSGTPLEGTVVVKRCKSPPGTRMLCTQGHGHWAYLENGDSGGALITDDGLVGVASARLEDNVSLFVDISIHIDWIQEVTGKKLVNKTLT</sequence>
<dbReference type="GO" id="GO:0006508">
    <property type="term" value="P:proteolysis"/>
    <property type="evidence" value="ECO:0007669"/>
    <property type="project" value="UniProtKB-KW"/>
</dbReference>
<dbReference type="Pfam" id="PF00089">
    <property type="entry name" value="Trypsin"/>
    <property type="match status" value="1"/>
</dbReference>
<comment type="similarity">
    <text evidence="1">Belongs to the peptidase S1 family.</text>
</comment>
<keyword evidence="3" id="KW-0378">Hydrolase</keyword>
<dbReference type="InterPro" id="IPR001314">
    <property type="entry name" value="Peptidase_S1A"/>
</dbReference>
<dbReference type="Gene3D" id="2.40.10.10">
    <property type="entry name" value="Trypsin-like serine proteases"/>
    <property type="match status" value="2"/>
</dbReference>
<keyword evidence="5" id="KW-1015">Disulfide bond</keyword>
<protein>
    <recommendedName>
        <fullName evidence="7">Peptidase S1 domain-containing protein</fullName>
    </recommendedName>
</protein>
<evidence type="ECO:0000313" key="8">
    <source>
        <dbReference type="EMBL" id="KAJ8709220.1"/>
    </source>
</evidence>
<dbReference type="InterPro" id="IPR050430">
    <property type="entry name" value="Peptidase_S1"/>
</dbReference>
<keyword evidence="2" id="KW-0645">Protease</keyword>
<evidence type="ECO:0000313" key="9">
    <source>
        <dbReference type="Proteomes" id="UP001231518"/>
    </source>
</evidence>
<gene>
    <name evidence="8" type="ORF">PYW07_009046</name>
</gene>
<proteinExistence type="inferred from homology"/>
<keyword evidence="6" id="KW-0732">Signal</keyword>
<dbReference type="PROSITE" id="PS50240">
    <property type="entry name" value="TRYPSIN_DOM"/>
    <property type="match status" value="1"/>
</dbReference>
<dbReference type="GO" id="GO:0004252">
    <property type="term" value="F:serine-type endopeptidase activity"/>
    <property type="evidence" value="ECO:0007669"/>
    <property type="project" value="InterPro"/>
</dbReference>
<evidence type="ECO:0000256" key="4">
    <source>
        <dbReference type="ARBA" id="ARBA00022825"/>
    </source>
</evidence>
<dbReference type="InterPro" id="IPR009003">
    <property type="entry name" value="Peptidase_S1_PA"/>
</dbReference>
<dbReference type="InterPro" id="IPR018114">
    <property type="entry name" value="TRYPSIN_HIS"/>
</dbReference>